<sequence length="742" mass="79816">MVDARERITSSDGNLIGGSTPGLERRMEQDIERKGISGVQAISDGDGSVEEEKATKSENDDTGDDSDVGSASDDEGTSDGSSGTGESDSHSDTSSNVSFPAAPTPKNTHIGPTSSTFSASDENGNSLAVHPDYADVFGPRQGMEAARMNEWSSGTEMLHSDDGDEGGSQLTDLPADSTATSFRGTPVTPSRSQTGNTVSSLSIGTSLSNTSTDNHYTPSSQHSRADLLRTRSESSIPQFKDSIGTIETNSKTDLESGQPPRGQASVRIQLASIADANPSRHATTTFTSGGAYLGSIFSRRSSESGGISMTPEEKQRQRDQKRLEQLGYSQVLGRDYGFWSNFAVGFCNIGAVQGTIFGILTTFKYGGPRYADFISIGLSSAKHKLITRMILTMWPIAGLFLTIITLSMGELASAYPVAGAMSTWTWKTARGGVGGERIWAWVMGGFVMGYHVGIMALLPWQISSFLKGTLELAVPAYHGEKWHVMLFSLAMLVLFGLVGTSKWGRSPKFWVASGLYIFAVWLVICVSLLAKEAGRRSPSAVFQQPFTNETGFTSRPYIYLIGWVLTSIATGADACAHLSEETQNPARVVPLAMLASVVTTYVMGYIPLDNQAIFILLLAIDPAHLPELRQHSLPAAYIIKNSIGKTATTVICSATLFVFAIQAIAQLQASSRFIWAIARDQALPFSKYLYQTDKNRLPTAATWLVLLLSAPICFLLWPFPDISLSVLSVAAGTFCLISYARD</sequence>
<accession>A0ACC2XHN3</accession>
<proteinExistence type="predicted"/>
<gene>
    <name evidence="1" type="ORF">QFC22_001334</name>
</gene>
<name>A0ACC2XHN3_9TREE</name>
<reference evidence="1" key="1">
    <citation type="submission" date="2023-04" db="EMBL/GenBank/DDBJ databases">
        <title>Draft Genome sequencing of Naganishia species isolated from polar environments using Oxford Nanopore Technology.</title>
        <authorList>
            <person name="Leo P."/>
            <person name="Venkateswaran K."/>
        </authorList>
    </citation>
    <scope>NUCLEOTIDE SEQUENCE</scope>
    <source>
        <strain evidence="1">MNA-CCFEE 5425</strain>
    </source>
</reference>
<keyword evidence="2" id="KW-1185">Reference proteome</keyword>
<dbReference type="EMBL" id="JASBWU010000003">
    <property type="protein sequence ID" value="KAJ9123141.1"/>
    <property type="molecule type" value="Genomic_DNA"/>
</dbReference>
<protein>
    <submittedName>
        <fullName evidence="1">Uncharacterized protein</fullName>
    </submittedName>
</protein>
<dbReference type="Proteomes" id="UP001243375">
    <property type="component" value="Unassembled WGS sequence"/>
</dbReference>
<comment type="caution">
    <text evidence="1">The sequence shown here is derived from an EMBL/GenBank/DDBJ whole genome shotgun (WGS) entry which is preliminary data.</text>
</comment>
<organism evidence="1 2">
    <name type="scientific">Naganishia vaughanmartiniae</name>
    <dbReference type="NCBI Taxonomy" id="1424756"/>
    <lineage>
        <taxon>Eukaryota</taxon>
        <taxon>Fungi</taxon>
        <taxon>Dikarya</taxon>
        <taxon>Basidiomycota</taxon>
        <taxon>Agaricomycotina</taxon>
        <taxon>Tremellomycetes</taxon>
        <taxon>Filobasidiales</taxon>
        <taxon>Filobasidiaceae</taxon>
        <taxon>Naganishia</taxon>
    </lineage>
</organism>
<evidence type="ECO:0000313" key="2">
    <source>
        <dbReference type="Proteomes" id="UP001243375"/>
    </source>
</evidence>
<evidence type="ECO:0000313" key="1">
    <source>
        <dbReference type="EMBL" id="KAJ9123141.1"/>
    </source>
</evidence>